<dbReference type="OrthoDB" id="6894050at2"/>
<gene>
    <name evidence="1" type="ORF">FNU76_19490</name>
</gene>
<evidence type="ECO:0000313" key="2">
    <source>
        <dbReference type="Proteomes" id="UP000317550"/>
    </source>
</evidence>
<proteinExistence type="predicted"/>
<dbReference type="KEGG" id="cari:FNU76_19490"/>
<accession>A0A516SJM2</accession>
<evidence type="ECO:0000313" key="1">
    <source>
        <dbReference type="EMBL" id="QDQ28359.1"/>
    </source>
</evidence>
<name>A0A516SJM2_9NEIS</name>
<dbReference type="Proteomes" id="UP000317550">
    <property type="component" value="Chromosome"/>
</dbReference>
<sequence length="173" mass="19506">MALFSVAPMCLSDESIGRNGLANFKKLIGCSLLLASLFGQAQPIETAVADTAASIKKTPCPKGEFKDFLRAYSEDIRVQQAFTHFPLRKQRLDLMAEPEPKPVLESLRADRVKYPIFPTTAERRSKSLNLRIDRLDASHVKVSLTKPDTDYQVVYRFSKAGCWRLNAIEDWSL</sequence>
<organism evidence="1 2">
    <name type="scientific">Chitinimonas arctica</name>
    <dbReference type="NCBI Taxonomy" id="2594795"/>
    <lineage>
        <taxon>Bacteria</taxon>
        <taxon>Pseudomonadati</taxon>
        <taxon>Pseudomonadota</taxon>
        <taxon>Betaproteobacteria</taxon>
        <taxon>Neisseriales</taxon>
        <taxon>Chitinibacteraceae</taxon>
        <taxon>Chitinimonas</taxon>
    </lineage>
</organism>
<dbReference type="RefSeq" id="WP_144279742.1">
    <property type="nucleotide sequence ID" value="NZ_CP041730.1"/>
</dbReference>
<reference evidence="2" key="1">
    <citation type="submission" date="2019-07" db="EMBL/GenBank/DDBJ databases">
        <title>Chitinimonas sp. nov., isolated from Ny-Alesund, arctica soil.</title>
        <authorList>
            <person name="Xu Q."/>
            <person name="Peng F."/>
        </authorList>
    </citation>
    <scope>NUCLEOTIDE SEQUENCE [LARGE SCALE GENOMIC DNA]</scope>
    <source>
        <strain evidence="2">R3-44</strain>
    </source>
</reference>
<keyword evidence="2" id="KW-1185">Reference proteome</keyword>
<protein>
    <submittedName>
        <fullName evidence="1">Uncharacterized protein</fullName>
    </submittedName>
</protein>
<dbReference type="AlphaFoldDB" id="A0A516SJM2"/>
<dbReference type="EMBL" id="CP041730">
    <property type="protein sequence ID" value="QDQ28359.1"/>
    <property type="molecule type" value="Genomic_DNA"/>
</dbReference>